<proteinExistence type="predicted"/>
<dbReference type="InterPro" id="IPR035965">
    <property type="entry name" value="PAS-like_dom_sf"/>
</dbReference>
<dbReference type="CDD" id="cd00130">
    <property type="entry name" value="PAS"/>
    <property type="match status" value="1"/>
</dbReference>
<dbReference type="AlphaFoldDB" id="A0A0H1R4M7"/>
<organism evidence="3 4">
    <name type="scientific">Microvirga vignae</name>
    <dbReference type="NCBI Taxonomy" id="1225564"/>
    <lineage>
        <taxon>Bacteria</taxon>
        <taxon>Pseudomonadati</taxon>
        <taxon>Pseudomonadota</taxon>
        <taxon>Alphaproteobacteria</taxon>
        <taxon>Hyphomicrobiales</taxon>
        <taxon>Methylobacteriaceae</taxon>
        <taxon>Microvirga</taxon>
    </lineage>
</organism>
<dbReference type="InterPro" id="IPR000700">
    <property type="entry name" value="PAS-assoc_C"/>
</dbReference>
<dbReference type="InterPro" id="IPR001610">
    <property type="entry name" value="PAC"/>
</dbReference>
<feature type="domain" description="PAC" evidence="2">
    <location>
        <begin position="77"/>
        <end position="134"/>
    </location>
</feature>
<dbReference type="InterPro" id="IPR052155">
    <property type="entry name" value="Biofilm_reg_signaling"/>
</dbReference>
<evidence type="ECO:0000259" key="2">
    <source>
        <dbReference type="PROSITE" id="PS50113"/>
    </source>
</evidence>
<sequence>MDLNRLVADAILAAAADAVVATDRDGIIRVWNPGAERIFGHRPDEAVGQSLDLIIPERLRARHWEGFRHVMATGESHYGEGDLLSVPGLRQDGQRISLEFTIVPLKDEQGQMQGIAAVMRDVTSRFEEIKGLRQKLAEAVARANGR</sequence>
<dbReference type="Proteomes" id="UP000035489">
    <property type="component" value="Unassembled WGS sequence"/>
</dbReference>
<dbReference type="SMART" id="SM00091">
    <property type="entry name" value="PAS"/>
    <property type="match status" value="1"/>
</dbReference>
<dbReference type="PANTHER" id="PTHR44757:SF2">
    <property type="entry name" value="BIOFILM ARCHITECTURE MAINTENANCE PROTEIN MBAA"/>
    <property type="match status" value="1"/>
</dbReference>
<evidence type="ECO:0000313" key="4">
    <source>
        <dbReference type="Proteomes" id="UP000035489"/>
    </source>
</evidence>
<dbReference type="STRING" id="1225564.AA309_28080"/>
<name>A0A0H1R4M7_9HYPH</name>
<dbReference type="OrthoDB" id="341208at2"/>
<dbReference type="Pfam" id="PF08448">
    <property type="entry name" value="PAS_4"/>
    <property type="match status" value="1"/>
</dbReference>
<comment type="caution">
    <text evidence="3">The sequence shown here is derived from an EMBL/GenBank/DDBJ whole genome shotgun (WGS) entry which is preliminary data.</text>
</comment>
<dbReference type="Gene3D" id="3.30.450.20">
    <property type="entry name" value="PAS domain"/>
    <property type="match status" value="1"/>
</dbReference>
<feature type="domain" description="PAS" evidence="1">
    <location>
        <begin position="11"/>
        <end position="57"/>
    </location>
</feature>
<dbReference type="SMART" id="SM00086">
    <property type="entry name" value="PAC"/>
    <property type="match status" value="1"/>
</dbReference>
<evidence type="ECO:0000259" key="1">
    <source>
        <dbReference type="PROSITE" id="PS50112"/>
    </source>
</evidence>
<dbReference type="PATRIC" id="fig|1225564.3.peg.140"/>
<evidence type="ECO:0000313" key="3">
    <source>
        <dbReference type="EMBL" id="KLK90004.1"/>
    </source>
</evidence>
<gene>
    <name evidence="3" type="ORF">AA309_28080</name>
</gene>
<keyword evidence="4" id="KW-1185">Reference proteome</keyword>
<dbReference type="PROSITE" id="PS50113">
    <property type="entry name" value="PAC"/>
    <property type="match status" value="1"/>
</dbReference>
<dbReference type="SUPFAM" id="SSF55785">
    <property type="entry name" value="PYP-like sensor domain (PAS domain)"/>
    <property type="match status" value="1"/>
</dbReference>
<accession>A0A0H1R4M7</accession>
<dbReference type="EMBL" id="LCYG01000103">
    <property type="protein sequence ID" value="KLK90004.1"/>
    <property type="molecule type" value="Genomic_DNA"/>
</dbReference>
<dbReference type="RefSeq" id="WP_047192326.1">
    <property type="nucleotide sequence ID" value="NZ_LCYG01000103.1"/>
</dbReference>
<dbReference type="InterPro" id="IPR013656">
    <property type="entry name" value="PAS_4"/>
</dbReference>
<reference evidence="3 4" key="1">
    <citation type="submission" date="2015-05" db="EMBL/GenBank/DDBJ databases">
        <title>Draft genome sequence of Microvirga vignae strain BR3299, a novel nitrogen fixing bacteria isolated from Brazil semi-aired region.</title>
        <authorList>
            <person name="Zilli J.E."/>
            <person name="Passos S.R."/>
            <person name="Leite J."/>
            <person name="Baldani J.I."/>
            <person name="Xavier G.R."/>
            <person name="Rumjaneck N.G."/>
            <person name="Simoes-Araujo J.L."/>
        </authorList>
    </citation>
    <scope>NUCLEOTIDE SEQUENCE [LARGE SCALE GENOMIC DNA]</scope>
    <source>
        <strain evidence="3 4">BR3299</strain>
    </source>
</reference>
<dbReference type="PROSITE" id="PS50112">
    <property type="entry name" value="PAS"/>
    <property type="match status" value="1"/>
</dbReference>
<dbReference type="InterPro" id="IPR000014">
    <property type="entry name" value="PAS"/>
</dbReference>
<protein>
    <submittedName>
        <fullName evidence="3">PAS sensor protein</fullName>
    </submittedName>
</protein>
<dbReference type="PANTHER" id="PTHR44757">
    <property type="entry name" value="DIGUANYLATE CYCLASE DGCP"/>
    <property type="match status" value="1"/>
</dbReference>
<dbReference type="NCBIfam" id="TIGR00229">
    <property type="entry name" value="sensory_box"/>
    <property type="match status" value="1"/>
</dbReference>